<protein>
    <submittedName>
        <fullName evidence="1">Uncharacterized protein</fullName>
    </submittedName>
</protein>
<evidence type="ECO:0000313" key="1">
    <source>
        <dbReference type="EMBL" id="AFZ19194.1"/>
    </source>
</evidence>
<sequence length="462" mass="53724">MVRDILSSEGHSSESRISFKKQGLLTQQTQDIIYQFLLNLVRQQPPSTVLLEFKHLFFDYETSECNPEAIRALTEILLSNNEKDFCHTLKRSCYILVNNWDTSRNHSAIKELLELLAEFKVAKKTLSPTLKRLRAWLTNFIDSQDYYELKLFLAKYGYSDKAHWSSRYTSYLLVPQYTNLDNPVEQREAARTLSKKLKDKFKFDLAMYTARSEAPLPKDKIPQNPTALGDEVIRFIKMIVAKRGTFSYENLANIFLKQTQELNYKKFKCSLQKYLIFSVANKDFVEVFNQKLSKKLEVLYEKYHEERVNEALLLRTSNRVIEYLTTEDQQNPSGLFVLLLSHGHPLTLVIVLLKIILICPSSRTHLENCIAKLIQYYVDSPENECKWVVNFFEVFNITLAIHADNVQYNLIKMEAKGSKDKSEAPLDTYRVFSQRRDCTTVESVQGEIPVEKMLPSSSLEKP</sequence>
<name>K9WHE6_9CYAN</name>
<keyword evidence="2" id="KW-1185">Reference proteome</keyword>
<dbReference type="RefSeq" id="WP_015183336.1">
    <property type="nucleotide sequence ID" value="NC_019738.1"/>
</dbReference>
<dbReference type="HOGENOM" id="CLU_048282_0_0_3"/>
<dbReference type="PATRIC" id="fig|1173027.3.peg.3815"/>
<dbReference type="EMBL" id="CP003630">
    <property type="protein sequence ID" value="AFZ19194.1"/>
    <property type="molecule type" value="Genomic_DNA"/>
</dbReference>
<dbReference type="Proteomes" id="UP000010471">
    <property type="component" value="Chromosome"/>
</dbReference>
<dbReference type="AlphaFoldDB" id="K9WHE6"/>
<organism evidence="1 2">
    <name type="scientific">Allocoleopsis franciscana PCC 7113</name>
    <dbReference type="NCBI Taxonomy" id="1173027"/>
    <lineage>
        <taxon>Bacteria</taxon>
        <taxon>Bacillati</taxon>
        <taxon>Cyanobacteriota</taxon>
        <taxon>Cyanophyceae</taxon>
        <taxon>Coleofasciculales</taxon>
        <taxon>Coleofasciculaceae</taxon>
        <taxon>Allocoleopsis</taxon>
        <taxon>Allocoleopsis franciscana</taxon>
    </lineage>
</organism>
<evidence type="ECO:0000313" key="2">
    <source>
        <dbReference type="Proteomes" id="UP000010471"/>
    </source>
</evidence>
<dbReference type="STRING" id="1173027.Mic7113_3465"/>
<proteinExistence type="predicted"/>
<gene>
    <name evidence="1" type="ORF">Mic7113_3465</name>
</gene>
<dbReference type="eggNOG" id="COG1357">
    <property type="taxonomic scope" value="Bacteria"/>
</dbReference>
<dbReference type="KEGG" id="mic:Mic7113_3465"/>
<reference evidence="1 2" key="1">
    <citation type="submission" date="2012-06" db="EMBL/GenBank/DDBJ databases">
        <title>Finished chromosome of genome of Microcoleus sp. PCC 7113.</title>
        <authorList>
            <consortium name="US DOE Joint Genome Institute"/>
            <person name="Gugger M."/>
            <person name="Coursin T."/>
            <person name="Rippka R."/>
            <person name="Tandeau De Marsac N."/>
            <person name="Huntemann M."/>
            <person name="Wei C.-L."/>
            <person name="Han J."/>
            <person name="Detter J.C."/>
            <person name="Han C."/>
            <person name="Tapia R."/>
            <person name="Chen A."/>
            <person name="Kyrpides N."/>
            <person name="Mavromatis K."/>
            <person name="Markowitz V."/>
            <person name="Szeto E."/>
            <person name="Ivanova N."/>
            <person name="Pagani I."/>
            <person name="Pati A."/>
            <person name="Goodwin L."/>
            <person name="Nordberg H.P."/>
            <person name="Cantor M.N."/>
            <person name="Hua S.X."/>
            <person name="Woyke T."/>
            <person name="Kerfeld C.A."/>
        </authorList>
    </citation>
    <scope>NUCLEOTIDE SEQUENCE [LARGE SCALE GENOMIC DNA]</scope>
    <source>
        <strain evidence="1 2">PCC 7113</strain>
    </source>
</reference>
<accession>K9WHE6</accession>